<comment type="function">
    <text evidence="1 11">Essential for recycling GMP and indirectly, cGMP.</text>
</comment>
<dbReference type="PANTHER" id="PTHR23117:SF13">
    <property type="entry name" value="GUANYLATE KINASE"/>
    <property type="match status" value="1"/>
</dbReference>
<feature type="domain" description="Guanylate kinase-like" evidence="12">
    <location>
        <begin position="5"/>
        <end position="183"/>
    </location>
</feature>
<evidence type="ECO:0000256" key="9">
    <source>
        <dbReference type="ARBA" id="ARBA00030128"/>
    </source>
</evidence>
<dbReference type="FunFam" id="3.30.63.10:FF:000002">
    <property type="entry name" value="Guanylate kinase 1"/>
    <property type="match status" value="1"/>
</dbReference>
<evidence type="ECO:0000256" key="3">
    <source>
        <dbReference type="ARBA" id="ARBA00012961"/>
    </source>
</evidence>
<dbReference type="InterPro" id="IPR027417">
    <property type="entry name" value="P-loop_NTPase"/>
</dbReference>
<evidence type="ECO:0000256" key="7">
    <source>
        <dbReference type="ARBA" id="ARBA00022777"/>
    </source>
</evidence>
<keyword evidence="11" id="KW-0963">Cytoplasm</keyword>
<evidence type="ECO:0000313" key="14">
    <source>
        <dbReference type="Proteomes" id="UP000279029"/>
    </source>
</evidence>
<dbReference type="PANTHER" id="PTHR23117">
    <property type="entry name" value="GUANYLATE KINASE-RELATED"/>
    <property type="match status" value="1"/>
</dbReference>
<accession>A0A3P7NX11</accession>
<dbReference type="Gene3D" id="3.30.63.10">
    <property type="entry name" value="Guanylate Kinase phosphate binding domain"/>
    <property type="match status" value="1"/>
</dbReference>
<proteinExistence type="inferred from homology"/>
<dbReference type="InterPro" id="IPR008145">
    <property type="entry name" value="GK/Ca_channel_bsu"/>
</dbReference>
<evidence type="ECO:0000256" key="8">
    <source>
        <dbReference type="ARBA" id="ARBA00022840"/>
    </source>
</evidence>
<evidence type="ECO:0000256" key="5">
    <source>
        <dbReference type="ARBA" id="ARBA00022679"/>
    </source>
</evidence>
<dbReference type="KEGG" id="cbar:PATL70BA_0023"/>
<dbReference type="PROSITE" id="PS50052">
    <property type="entry name" value="GUANYLATE_KINASE_2"/>
    <property type="match status" value="1"/>
</dbReference>
<dbReference type="InterPro" id="IPR020590">
    <property type="entry name" value="Guanylate_kinase_CS"/>
</dbReference>
<keyword evidence="8 11" id="KW-0067">ATP-binding</keyword>
<dbReference type="EC" id="2.7.4.8" evidence="3 11"/>
<dbReference type="Proteomes" id="UP000279029">
    <property type="component" value="Chromosome"/>
</dbReference>
<keyword evidence="5 11" id="KW-0808">Transferase</keyword>
<dbReference type="GO" id="GO:0005524">
    <property type="term" value="F:ATP binding"/>
    <property type="evidence" value="ECO:0007669"/>
    <property type="project" value="UniProtKB-UniRule"/>
</dbReference>
<dbReference type="OrthoDB" id="9808150at2"/>
<dbReference type="SMART" id="SM00072">
    <property type="entry name" value="GuKc"/>
    <property type="match status" value="1"/>
</dbReference>
<dbReference type="HAMAP" id="MF_00328">
    <property type="entry name" value="Guanylate_kinase"/>
    <property type="match status" value="1"/>
</dbReference>
<organism evidence="13 14">
    <name type="scientific">Petrocella atlantisensis</name>
    <dbReference type="NCBI Taxonomy" id="2173034"/>
    <lineage>
        <taxon>Bacteria</taxon>
        <taxon>Bacillati</taxon>
        <taxon>Bacillota</taxon>
        <taxon>Clostridia</taxon>
        <taxon>Lachnospirales</taxon>
        <taxon>Vallitaleaceae</taxon>
        <taxon>Petrocella</taxon>
    </lineage>
</organism>
<dbReference type="GO" id="GO:0005829">
    <property type="term" value="C:cytosol"/>
    <property type="evidence" value="ECO:0007669"/>
    <property type="project" value="TreeGrafter"/>
</dbReference>
<evidence type="ECO:0000256" key="11">
    <source>
        <dbReference type="HAMAP-Rule" id="MF_00328"/>
    </source>
</evidence>
<feature type="binding site" evidence="11">
    <location>
        <begin position="12"/>
        <end position="19"/>
    </location>
    <ligand>
        <name>ATP</name>
        <dbReference type="ChEBI" id="CHEBI:30616"/>
    </ligand>
</feature>
<dbReference type="NCBIfam" id="TIGR03263">
    <property type="entry name" value="guanyl_kin"/>
    <property type="match status" value="1"/>
</dbReference>
<sequence>MQKPGVLTVISGFSGAGKGTVVKRLLETKENYSLSVSATTRAPRNGEVEGESYYFLSKPVFEQMIEKDELLEWATYVNNYYGTPKKYVFEQLEAGKNIILEIELQGAMKVRKQYPGAVMIFIVPPSIKELKDRLVGRGTESMDVIIKRLKRAEEETAYIKDYDYIVENDVLEACAEIVHSIVVAEQHHAAHYGGIEQVLESQFNEVLKGE</sequence>
<protein>
    <recommendedName>
        <fullName evidence="4 11">Guanylate kinase</fullName>
        <ecNumber evidence="3 11">2.7.4.8</ecNumber>
    </recommendedName>
    <alternativeName>
        <fullName evidence="9 11">GMP kinase</fullName>
    </alternativeName>
</protein>
<dbReference type="PROSITE" id="PS00856">
    <property type="entry name" value="GUANYLATE_KINASE_1"/>
    <property type="match status" value="1"/>
</dbReference>
<name>A0A3P7NX11_9FIRM</name>
<dbReference type="InterPro" id="IPR017665">
    <property type="entry name" value="Guanylate_kinase"/>
</dbReference>
<comment type="catalytic activity">
    <reaction evidence="10 11">
        <text>GMP + ATP = GDP + ADP</text>
        <dbReference type="Rhea" id="RHEA:20780"/>
        <dbReference type="ChEBI" id="CHEBI:30616"/>
        <dbReference type="ChEBI" id="CHEBI:58115"/>
        <dbReference type="ChEBI" id="CHEBI:58189"/>
        <dbReference type="ChEBI" id="CHEBI:456216"/>
        <dbReference type="EC" id="2.7.4.8"/>
    </reaction>
</comment>
<keyword evidence="6 11" id="KW-0547">Nucleotide-binding</keyword>
<dbReference type="InterPro" id="IPR008144">
    <property type="entry name" value="Guanylate_kin-like_dom"/>
</dbReference>
<evidence type="ECO:0000256" key="6">
    <source>
        <dbReference type="ARBA" id="ARBA00022741"/>
    </source>
</evidence>
<dbReference type="RefSeq" id="WP_125135455.1">
    <property type="nucleotide sequence ID" value="NZ_LR130778.1"/>
</dbReference>
<dbReference type="EMBL" id="LR130778">
    <property type="protein sequence ID" value="VDN45860.1"/>
    <property type="molecule type" value="Genomic_DNA"/>
</dbReference>
<keyword evidence="14" id="KW-1185">Reference proteome</keyword>
<comment type="similarity">
    <text evidence="2 11">Belongs to the guanylate kinase family.</text>
</comment>
<evidence type="ECO:0000256" key="4">
    <source>
        <dbReference type="ARBA" id="ARBA00016296"/>
    </source>
</evidence>
<dbReference type="CDD" id="cd00071">
    <property type="entry name" value="GMPK"/>
    <property type="match status" value="1"/>
</dbReference>
<evidence type="ECO:0000259" key="12">
    <source>
        <dbReference type="PROSITE" id="PS50052"/>
    </source>
</evidence>
<evidence type="ECO:0000256" key="1">
    <source>
        <dbReference type="ARBA" id="ARBA00003531"/>
    </source>
</evidence>
<dbReference type="Pfam" id="PF00625">
    <property type="entry name" value="Guanylate_kin"/>
    <property type="match status" value="1"/>
</dbReference>
<dbReference type="AlphaFoldDB" id="A0A3P7NX11"/>
<evidence type="ECO:0000313" key="13">
    <source>
        <dbReference type="EMBL" id="VDN45860.1"/>
    </source>
</evidence>
<evidence type="ECO:0000256" key="10">
    <source>
        <dbReference type="ARBA" id="ARBA00048594"/>
    </source>
</evidence>
<gene>
    <name evidence="11 13" type="primary">gmk</name>
    <name evidence="13" type="ORF">PATL70BA_0023</name>
</gene>
<dbReference type="Gene3D" id="3.40.50.300">
    <property type="entry name" value="P-loop containing nucleotide triphosphate hydrolases"/>
    <property type="match status" value="1"/>
</dbReference>
<keyword evidence="7 11" id="KW-0418">Kinase</keyword>
<reference evidence="13 14" key="1">
    <citation type="submission" date="2018-09" db="EMBL/GenBank/DDBJ databases">
        <authorList>
            <person name="Postec A."/>
        </authorList>
    </citation>
    <scope>NUCLEOTIDE SEQUENCE [LARGE SCALE GENOMIC DNA]</scope>
    <source>
        <strain evidence="13">70B-A</strain>
    </source>
</reference>
<comment type="subcellular location">
    <subcellularLocation>
        <location evidence="11">Cytoplasm</location>
    </subcellularLocation>
</comment>
<evidence type="ECO:0000256" key="2">
    <source>
        <dbReference type="ARBA" id="ARBA00005790"/>
    </source>
</evidence>
<dbReference type="SUPFAM" id="SSF52540">
    <property type="entry name" value="P-loop containing nucleoside triphosphate hydrolases"/>
    <property type="match status" value="1"/>
</dbReference>
<dbReference type="GO" id="GO:0004385">
    <property type="term" value="F:GMP kinase activity"/>
    <property type="evidence" value="ECO:0007669"/>
    <property type="project" value="UniProtKB-UniRule"/>
</dbReference>